<evidence type="ECO:0000313" key="1">
    <source>
        <dbReference type="EMBL" id="KAI5076819.1"/>
    </source>
</evidence>
<name>A0A9D4UZF2_ADICA</name>
<sequence>MAAFELLLMQPPPPHRLSPLLLSPPSPGFSPPENQPCPCPPVQLRHPVACFSHPLLPSNLGLTPSLAANCWPSSLWQSLMQPPSCALSPCKPPSGGTASCTQGLRPLPYNPWRPPAHANHPCGGPFPA</sequence>
<keyword evidence="2" id="KW-1185">Reference proteome</keyword>
<dbReference type="AlphaFoldDB" id="A0A9D4UZF2"/>
<dbReference type="Proteomes" id="UP000886520">
    <property type="component" value="Chromosome 8"/>
</dbReference>
<dbReference type="EMBL" id="JABFUD020000008">
    <property type="protein sequence ID" value="KAI5076819.1"/>
    <property type="molecule type" value="Genomic_DNA"/>
</dbReference>
<organism evidence="1 2">
    <name type="scientific">Adiantum capillus-veneris</name>
    <name type="common">Maidenhair fern</name>
    <dbReference type="NCBI Taxonomy" id="13818"/>
    <lineage>
        <taxon>Eukaryota</taxon>
        <taxon>Viridiplantae</taxon>
        <taxon>Streptophyta</taxon>
        <taxon>Embryophyta</taxon>
        <taxon>Tracheophyta</taxon>
        <taxon>Polypodiopsida</taxon>
        <taxon>Polypodiidae</taxon>
        <taxon>Polypodiales</taxon>
        <taxon>Pteridineae</taxon>
        <taxon>Pteridaceae</taxon>
        <taxon>Vittarioideae</taxon>
        <taxon>Adiantum</taxon>
    </lineage>
</organism>
<protein>
    <submittedName>
        <fullName evidence="1">Uncharacterized protein</fullName>
    </submittedName>
</protein>
<accession>A0A9D4UZF2</accession>
<reference evidence="1" key="1">
    <citation type="submission" date="2021-01" db="EMBL/GenBank/DDBJ databases">
        <title>Adiantum capillus-veneris genome.</title>
        <authorList>
            <person name="Fang Y."/>
            <person name="Liao Q."/>
        </authorList>
    </citation>
    <scope>NUCLEOTIDE SEQUENCE</scope>
    <source>
        <strain evidence="1">H3</strain>
        <tissue evidence="1">Leaf</tissue>
    </source>
</reference>
<comment type="caution">
    <text evidence="1">The sequence shown here is derived from an EMBL/GenBank/DDBJ whole genome shotgun (WGS) entry which is preliminary data.</text>
</comment>
<evidence type="ECO:0000313" key="2">
    <source>
        <dbReference type="Proteomes" id="UP000886520"/>
    </source>
</evidence>
<proteinExistence type="predicted"/>
<gene>
    <name evidence="1" type="ORF">GOP47_0008884</name>
</gene>